<dbReference type="RefSeq" id="WP_151169434.1">
    <property type="nucleotide sequence ID" value="NZ_WACR01000010.1"/>
</dbReference>
<feature type="domain" description="DUF6089" evidence="1">
    <location>
        <begin position="31"/>
        <end position="130"/>
    </location>
</feature>
<proteinExistence type="predicted"/>
<dbReference type="InterPro" id="IPR011250">
    <property type="entry name" value="OMP/PagP_B-barrel"/>
</dbReference>
<reference evidence="2 3" key="1">
    <citation type="submission" date="2019-09" db="EMBL/GenBank/DDBJ databases">
        <title>Genomes of Cryomorphaceae.</title>
        <authorList>
            <person name="Bowman J.P."/>
        </authorList>
    </citation>
    <scope>NUCLEOTIDE SEQUENCE [LARGE SCALE GENOMIC DNA]</scope>
    <source>
        <strain evidence="2 3">KCTC 52047</strain>
    </source>
</reference>
<dbReference type="Pfam" id="PF19573">
    <property type="entry name" value="DUF6089"/>
    <property type="match status" value="1"/>
</dbReference>
<keyword evidence="3" id="KW-1185">Reference proteome</keyword>
<dbReference type="Proteomes" id="UP000435357">
    <property type="component" value="Unassembled WGS sequence"/>
</dbReference>
<evidence type="ECO:0000259" key="1">
    <source>
        <dbReference type="Pfam" id="PF19573"/>
    </source>
</evidence>
<dbReference type="EMBL" id="WACR01000010">
    <property type="protein sequence ID" value="KAB1062824.1"/>
    <property type="molecule type" value="Genomic_DNA"/>
</dbReference>
<organism evidence="2 3">
    <name type="scientific">Salibacter halophilus</name>
    <dbReference type="NCBI Taxonomy" id="1803916"/>
    <lineage>
        <taxon>Bacteria</taxon>
        <taxon>Pseudomonadati</taxon>
        <taxon>Bacteroidota</taxon>
        <taxon>Flavobacteriia</taxon>
        <taxon>Flavobacteriales</taxon>
        <taxon>Salibacteraceae</taxon>
        <taxon>Salibacter</taxon>
    </lineage>
</organism>
<evidence type="ECO:0000313" key="2">
    <source>
        <dbReference type="EMBL" id="KAB1062824.1"/>
    </source>
</evidence>
<dbReference type="AlphaFoldDB" id="A0A6N6M286"/>
<dbReference type="InterPro" id="IPR045743">
    <property type="entry name" value="DUF6089"/>
</dbReference>
<sequence>MKARNILQAFLLFLLFGTVLNSYGQRWKRYRHEFSLGVGASNYLGDLGGATTGDGTRFGDFQFVVSRPSVKGSYKYRALERVAFKGNLAYGRIYGSDEYAGNPGRENRNLNFRSDVIELSVQGEYYFIKEKVGPVYRLPGLRGQTLESFSGYLFGGIGAFYFDPQGQNADNEWVKLAPLNTEGQGLPGGPDDYSQVSIAFPIGFGFKYAIDRQWSIGLEYGLRMTTTDYLDDVSGKYYNPDVLAAEYGQEAVDMADKRLSSNPPSGLTREQYGTRGNPDRLDTYMFGFLTLSYKMKSKGPGRTRF</sequence>
<protein>
    <submittedName>
        <fullName evidence="2">Outer membrane beta-barrel protein</fullName>
    </submittedName>
</protein>
<gene>
    <name evidence="2" type="ORF">F3059_11600</name>
</gene>
<name>A0A6N6M286_9FLAO</name>
<comment type="caution">
    <text evidence="2">The sequence shown here is derived from an EMBL/GenBank/DDBJ whole genome shotgun (WGS) entry which is preliminary data.</text>
</comment>
<dbReference type="OrthoDB" id="654178at2"/>
<evidence type="ECO:0000313" key="3">
    <source>
        <dbReference type="Proteomes" id="UP000435357"/>
    </source>
</evidence>
<dbReference type="SUPFAM" id="SSF56925">
    <property type="entry name" value="OMPA-like"/>
    <property type="match status" value="1"/>
</dbReference>
<accession>A0A6N6M286</accession>